<evidence type="ECO:0000259" key="1">
    <source>
        <dbReference type="PROSITE" id="PS51186"/>
    </source>
</evidence>
<dbReference type="GO" id="GO:0008999">
    <property type="term" value="F:protein-N-terminal-alanine acetyltransferase activity"/>
    <property type="evidence" value="ECO:0007669"/>
    <property type="project" value="TreeGrafter"/>
</dbReference>
<dbReference type="OrthoDB" id="9811523at2"/>
<reference evidence="2 3" key="1">
    <citation type="journal article" date="2011" name="Stand. Genomic Sci.">
        <title>Non-contiguous finished genome sequence and contextual data of the filamentous soil bacterium Ktedonobacter racemifer type strain (SOSP1-21).</title>
        <authorList>
            <person name="Chang Y.J."/>
            <person name="Land M."/>
            <person name="Hauser L."/>
            <person name="Chertkov O."/>
            <person name="Del Rio T.G."/>
            <person name="Nolan M."/>
            <person name="Copeland A."/>
            <person name="Tice H."/>
            <person name="Cheng J.F."/>
            <person name="Lucas S."/>
            <person name="Han C."/>
            <person name="Goodwin L."/>
            <person name="Pitluck S."/>
            <person name="Ivanova N."/>
            <person name="Ovchinikova G."/>
            <person name="Pati A."/>
            <person name="Chen A."/>
            <person name="Palaniappan K."/>
            <person name="Mavromatis K."/>
            <person name="Liolios K."/>
            <person name="Brettin T."/>
            <person name="Fiebig A."/>
            <person name="Rohde M."/>
            <person name="Abt B."/>
            <person name="Goker M."/>
            <person name="Detter J.C."/>
            <person name="Woyke T."/>
            <person name="Bristow J."/>
            <person name="Eisen J.A."/>
            <person name="Markowitz V."/>
            <person name="Hugenholtz P."/>
            <person name="Kyrpides N.C."/>
            <person name="Klenk H.P."/>
            <person name="Lapidus A."/>
        </authorList>
    </citation>
    <scope>NUCLEOTIDE SEQUENCE [LARGE SCALE GENOMIC DNA]</scope>
    <source>
        <strain evidence="3">DSM 44963</strain>
    </source>
</reference>
<evidence type="ECO:0000313" key="2">
    <source>
        <dbReference type="EMBL" id="EFH82282.1"/>
    </source>
</evidence>
<keyword evidence="3" id="KW-1185">Reference proteome</keyword>
<dbReference type="FunCoup" id="D6U0E2">
    <property type="interactions" value="46"/>
</dbReference>
<organism evidence="2 3">
    <name type="scientific">Ktedonobacter racemifer DSM 44963</name>
    <dbReference type="NCBI Taxonomy" id="485913"/>
    <lineage>
        <taxon>Bacteria</taxon>
        <taxon>Bacillati</taxon>
        <taxon>Chloroflexota</taxon>
        <taxon>Ktedonobacteria</taxon>
        <taxon>Ktedonobacterales</taxon>
        <taxon>Ktedonobacteraceae</taxon>
        <taxon>Ktedonobacter</taxon>
    </lineage>
</organism>
<protein>
    <submittedName>
        <fullName evidence="2">GCN5-related N-acetyltransferase</fullName>
    </submittedName>
</protein>
<name>D6U0E2_KTERA</name>
<dbReference type="PANTHER" id="PTHR43792:SF9">
    <property type="entry name" value="RIBOSOMAL-PROTEIN-ALANINE ACETYLTRANSFERASE"/>
    <property type="match status" value="1"/>
</dbReference>
<dbReference type="Pfam" id="PF13302">
    <property type="entry name" value="Acetyltransf_3"/>
    <property type="match status" value="1"/>
</dbReference>
<gene>
    <name evidence="2" type="ORF">Krac_3076</name>
</gene>
<comment type="caution">
    <text evidence="2">The sequence shown here is derived from an EMBL/GenBank/DDBJ whole genome shotgun (WGS) entry which is preliminary data.</text>
</comment>
<dbReference type="Proteomes" id="UP000004508">
    <property type="component" value="Unassembled WGS sequence"/>
</dbReference>
<dbReference type="RefSeq" id="WP_007920261.1">
    <property type="nucleotide sequence ID" value="NZ_ADVG01000004.1"/>
</dbReference>
<dbReference type="PANTHER" id="PTHR43792">
    <property type="entry name" value="GNAT FAMILY, PUTATIVE (AFU_ORTHOLOGUE AFUA_3G00765)-RELATED-RELATED"/>
    <property type="match status" value="1"/>
</dbReference>
<dbReference type="Gene3D" id="3.40.630.30">
    <property type="match status" value="1"/>
</dbReference>
<dbReference type="EMBL" id="ADVG01000004">
    <property type="protein sequence ID" value="EFH82282.1"/>
    <property type="molecule type" value="Genomic_DNA"/>
</dbReference>
<dbReference type="GO" id="GO:0005737">
    <property type="term" value="C:cytoplasm"/>
    <property type="evidence" value="ECO:0007669"/>
    <property type="project" value="TreeGrafter"/>
</dbReference>
<dbReference type="PROSITE" id="PS51186">
    <property type="entry name" value="GNAT"/>
    <property type="match status" value="1"/>
</dbReference>
<evidence type="ECO:0000313" key="3">
    <source>
        <dbReference type="Proteomes" id="UP000004508"/>
    </source>
</evidence>
<dbReference type="InParanoid" id="D6U0E2"/>
<keyword evidence="2" id="KW-0808">Transferase</keyword>
<feature type="domain" description="N-acetyltransferase" evidence="1">
    <location>
        <begin position="18"/>
        <end position="178"/>
    </location>
</feature>
<dbReference type="SUPFAM" id="SSF55729">
    <property type="entry name" value="Acyl-CoA N-acyltransferases (Nat)"/>
    <property type="match status" value="1"/>
</dbReference>
<sequence>MTIDTAFTHFPSLATNRLQLRQIQPSDAEAFFAPFSDEETMQFYGEPHRSLDDTRQAIEQTQARFVQREAIRWGITLTGEDQVIGSCGFHHFDTDFYRAETGYILNRAFWGQGIMIEAMSSILTYGFAELGLHRVEAIIDIANERSKSLLLKLGFTYEGNLRQRYSFQGRFEDQHYFGLLKDEWHGSV</sequence>
<accession>D6U0E2</accession>
<dbReference type="AlphaFoldDB" id="D6U0E2"/>
<dbReference type="InterPro" id="IPR000182">
    <property type="entry name" value="GNAT_dom"/>
</dbReference>
<dbReference type="InterPro" id="IPR051531">
    <property type="entry name" value="N-acetyltransferase"/>
</dbReference>
<proteinExistence type="predicted"/>
<dbReference type="STRING" id="485913.Krac_3076"/>
<dbReference type="InterPro" id="IPR016181">
    <property type="entry name" value="Acyl_CoA_acyltransferase"/>
</dbReference>
<dbReference type="eggNOG" id="COG1670">
    <property type="taxonomic scope" value="Bacteria"/>
</dbReference>